<organism evidence="1 2">
    <name type="scientific">Actinoplanes siamensis</name>
    <dbReference type="NCBI Taxonomy" id="1223317"/>
    <lineage>
        <taxon>Bacteria</taxon>
        <taxon>Bacillati</taxon>
        <taxon>Actinomycetota</taxon>
        <taxon>Actinomycetes</taxon>
        <taxon>Micromonosporales</taxon>
        <taxon>Micromonosporaceae</taxon>
        <taxon>Actinoplanes</taxon>
    </lineage>
</organism>
<name>A0A919TPS9_9ACTN</name>
<dbReference type="EMBL" id="BOMW01000077">
    <property type="protein sequence ID" value="GIF09160.1"/>
    <property type="molecule type" value="Genomic_DNA"/>
</dbReference>
<reference evidence="1" key="1">
    <citation type="submission" date="2021-01" db="EMBL/GenBank/DDBJ databases">
        <title>Whole genome shotgun sequence of Actinoplanes siamensis NBRC 109076.</title>
        <authorList>
            <person name="Komaki H."/>
            <person name="Tamura T."/>
        </authorList>
    </citation>
    <scope>NUCLEOTIDE SEQUENCE</scope>
    <source>
        <strain evidence="1">NBRC 109076</strain>
    </source>
</reference>
<dbReference type="RefSeq" id="WP_203684489.1">
    <property type="nucleotide sequence ID" value="NZ_BOMW01000077.1"/>
</dbReference>
<protein>
    <submittedName>
        <fullName evidence="1">Uncharacterized protein</fullName>
    </submittedName>
</protein>
<evidence type="ECO:0000313" key="2">
    <source>
        <dbReference type="Proteomes" id="UP000629619"/>
    </source>
</evidence>
<gene>
    <name evidence="1" type="ORF">Asi03nite_66980</name>
</gene>
<keyword evidence="2" id="KW-1185">Reference proteome</keyword>
<dbReference type="AlphaFoldDB" id="A0A919TPS9"/>
<dbReference type="Proteomes" id="UP000629619">
    <property type="component" value="Unassembled WGS sequence"/>
</dbReference>
<proteinExistence type="predicted"/>
<sequence>MTVIDSRTEELVRESLAAVVGQEPDRLQRAIAAFPDNEAMTIGIRLAAGAALFALSERYNGRRPTSEETAEVAHNVVEDEGWTDVSEHEVVLYLTAAYDKARVDQVLPMDRVIIVAFVVAANLLSSHRKDDEEWWDHLDRAEAAIEAGSAL</sequence>
<accession>A0A919TPS9</accession>
<comment type="caution">
    <text evidence="1">The sequence shown here is derived from an EMBL/GenBank/DDBJ whole genome shotgun (WGS) entry which is preliminary data.</text>
</comment>
<evidence type="ECO:0000313" key="1">
    <source>
        <dbReference type="EMBL" id="GIF09160.1"/>
    </source>
</evidence>